<protein>
    <submittedName>
        <fullName evidence="1">Uncharacterized protein</fullName>
    </submittedName>
</protein>
<evidence type="ECO:0000313" key="1">
    <source>
        <dbReference type="EMBL" id="QIG79928.1"/>
    </source>
</evidence>
<keyword evidence="2" id="KW-1185">Reference proteome</keyword>
<dbReference type="AlphaFoldDB" id="A0A6G6Y5D0"/>
<proteinExistence type="predicted"/>
<evidence type="ECO:0000313" key="2">
    <source>
        <dbReference type="Proteomes" id="UP000501568"/>
    </source>
</evidence>
<accession>A0A6G6Y5D0</accession>
<dbReference type="Proteomes" id="UP000501568">
    <property type="component" value="Chromosome"/>
</dbReference>
<dbReference type="EMBL" id="CP049109">
    <property type="protein sequence ID" value="QIG79928.1"/>
    <property type="molecule type" value="Genomic_DNA"/>
</dbReference>
<name>A0A6G6Y5D0_9SPHN</name>
<reference evidence="1 2" key="1">
    <citation type="submission" date="2020-02" db="EMBL/GenBank/DDBJ databases">
        <authorList>
            <person name="Zheng R.K."/>
            <person name="Sun C.M."/>
        </authorList>
    </citation>
    <scope>NUCLEOTIDE SEQUENCE [LARGE SCALE GENOMIC DNA]</scope>
    <source>
        <strain evidence="2">zrk23</strain>
    </source>
</reference>
<organism evidence="1 2">
    <name type="scientific">Stakelama tenebrarum</name>
    <dbReference type="NCBI Taxonomy" id="2711215"/>
    <lineage>
        <taxon>Bacteria</taxon>
        <taxon>Pseudomonadati</taxon>
        <taxon>Pseudomonadota</taxon>
        <taxon>Alphaproteobacteria</taxon>
        <taxon>Sphingomonadales</taxon>
        <taxon>Sphingomonadaceae</taxon>
        <taxon>Stakelama</taxon>
    </lineage>
</organism>
<gene>
    <name evidence="1" type="ORF">G5C33_09150</name>
</gene>
<sequence>MTLKFEEFREFYDNFDMSEEDARTHFDTFATIMSHIARQAFAGSLNEDFPLTGLENEPNKRTSP</sequence>
<dbReference type="KEGG" id="spzr:G5C33_09150"/>
<dbReference type="RefSeq" id="WP_165326937.1">
    <property type="nucleotide sequence ID" value="NZ_CP049109.1"/>
</dbReference>